<dbReference type="InterPro" id="IPR012338">
    <property type="entry name" value="Beta-lactam/transpept-like"/>
</dbReference>
<evidence type="ECO:0000256" key="4">
    <source>
        <dbReference type="ARBA" id="ARBA00022692"/>
    </source>
</evidence>
<keyword evidence="6" id="KW-0573">Peptidoglycan synthesis</keyword>
<reference evidence="11 12" key="1">
    <citation type="submission" date="2021-07" db="EMBL/GenBank/DDBJ databases">
        <title>Paenibacillus radiodurans sp. nov., isolated from the southeastern edge of Tengger Desert.</title>
        <authorList>
            <person name="Zhang G."/>
        </authorList>
    </citation>
    <scope>NUCLEOTIDE SEQUENCE [LARGE SCALE GENOMIC DNA]</scope>
    <source>
        <strain evidence="11 12">CCM 7311</strain>
    </source>
</reference>
<sequence length="259" mass="27558">GGLNRAVNISRQPGSAIKPILVYGPALQSGEFRPQTRLQDMPVAYGSYKPANLSGRYLGSVTMEQAMEQSINAPAVWLLNQVGLPAAAAFAENLGIRLGNQDRNLAAALGGFHDGVSPLAMAQAYSAFANNGNFNEAHAVKLIKDAKGHTVYASPLLNKQVMTRQTAADMTRLLTKVVDHGTGRKAKLGSWTAGKTGTTQLDIDGVTGQANRDLWFVGYTSKLTASIWMGFDTSSRDNYMTAGSGTVAAMFAAIMKQCQ</sequence>
<dbReference type="SUPFAM" id="SSF56601">
    <property type="entry name" value="beta-lactamase/transpeptidase-like"/>
    <property type="match status" value="1"/>
</dbReference>
<keyword evidence="3" id="KW-0808">Transferase</keyword>
<evidence type="ECO:0000256" key="5">
    <source>
        <dbReference type="ARBA" id="ARBA00022960"/>
    </source>
</evidence>
<dbReference type="PANTHER" id="PTHR32282">
    <property type="entry name" value="BINDING PROTEIN TRANSPEPTIDASE, PUTATIVE-RELATED"/>
    <property type="match status" value="1"/>
</dbReference>
<protein>
    <recommendedName>
        <fullName evidence="10">Penicillin-binding protein transpeptidase domain-containing protein</fullName>
    </recommendedName>
</protein>
<evidence type="ECO:0000256" key="9">
    <source>
        <dbReference type="ARBA" id="ARBA00023316"/>
    </source>
</evidence>
<evidence type="ECO:0000256" key="2">
    <source>
        <dbReference type="ARBA" id="ARBA00022676"/>
    </source>
</evidence>
<evidence type="ECO:0000256" key="7">
    <source>
        <dbReference type="ARBA" id="ARBA00022989"/>
    </source>
</evidence>
<evidence type="ECO:0000256" key="8">
    <source>
        <dbReference type="ARBA" id="ARBA00023136"/>
    </source>
</evidence>
<keyword evidence="1" id="KW-1003">Cell membrane</keyword>
<keyword evidence="4" id="KW-0812">Transmembrane</keyword>
<dbReference type="PANTHER" id="PTHR32282:SF32">
    <property type="entry name" value="PENICILLIN-BINDING PROTEIN 2A"/>
    <property type="match status" value="1"/>
</dbReference>
<dbReference type="Gene3D" id="3.40.710.10">
    <property type="entry name" value="DD-peptidase/beta-lactamase superfamily"/>
    <property type="match status" value="1"/>
</dbReference>
<evidence type="ECO:0000313" key="11">
    <source>
        <dbReference type="EMBL" id="MBW7458227.1"/>
    </source>
</evidence>
<keyword evidence="2" id="KW-0328">Glycosyltransferase</keyword>
<evidence type="ECO:0000259" key="10">
    <source>
        <dbReference type="Pfam" id="PF00905"/>
    </source>
</evidence>
<keyword evidence="8" id="KW-0472">Membrane</keyword>
<feature type="non-terminal residue" evidence="11">
    <location>
        <position position="1"/>
    </location>
</feature>
<comment type="caution">
    <text evidence="11">The sequence shown here is derived from an EMBL/GenBank/DDBJ whole genome shotgun (WGS) entry which is preliminary data.</text>
</comment>
<dbReference type="InterPro" id="IPR001460">
    <property type="entry name" value="PCN-bd_Tpept"/>
</dbReference>
<dbReference type="EMBL" id="JAHZIK010001119">
    <property type="protein sequence ID" value="MBW7458227.1"/>
    <property type="molecule type" value="Genomic_DNA"/>
</dbReference>
<keyword evidence="5" id="KW-0133">Cell shape</keyword>
<feature type="domain" description="Penicillin-binding protein transpeptidase" evidence="10">
    <location>
        <begin position="4"/>
        <end position="256"/>
    </location>
</feature>
<organism evidence="11 12">
    <name type="scientific">Paenibacillus sepulcri</name>
    <dbReference type="NCBI Taxonomy" id="359917"/>
    <lineage>
        <taxon>Bacteria</taxon>
        <taxon>Bacillati</taxon>
        <taxon>Bacillota</taxon>
        <taxon>Bacilli</taxon>
        <taxon>Bacillales</taxon>
        <taxon>Paenibacillaceae</taxon>
        <taxon>Paenibacillus</taxon>
    </lineage>
</organism>
<proteinExistence type="predicted"/>
<accession>A0ABS7CBB7</accession>
<keyword evidence="9" id="KW-0961">Cell wall biogenesis/degradation</keyword>
<dbReference type="Proteomes" id="UP001519887">
    <property type="component" value="Unassembled WGS sequence"/>
</dbReference>
<evidence type="ECO:0000256" key="1">
    <source>
        <dbReference type="ARBA" id="ARBA00022475"/>
    </source>
</evidence>
<evidence type="ECO:0000313" key="12">
    <source>
        <dbReference type="Proteomes" id="UP001519887"/>
    </source>
</evidence>
<evidence type="ECO:0000256" key="3">
    <source>
        <dbReference type="ARBA" id="ARBA00022679"/>
    </source>
</evidence>
<evidence type="ECO:0000256" key="6">
    <source>
        <dbReference type="ARBA" id="ARBA00022984"/>
    </source>
</evidence>
<keyword evidence="12" id="KW-1185">Reference proteome</keyword>
<keyword evidence="7" id="KW-1133">Transmembrane helix</keyword>
<gene>
    <name evidence="11" type="ORF">K0U00_29735</name>
</gene>
<dbReference type="InterPro" id="IPR050396">
    <property type="entry name" value="Glycosyltr_51/Transpeptidase"/>
</dbReference>
<dbReference type="Pfam" id="PF00905">
    <property type="entry name" value="Transpeptidase"/>
    <property type="match status" value="1"/>
</dbReference>
<name>A0ABS7CBB7_9BACL</name>